<protein>
    <submittedName>
        <fullName evidence="1">Crotonobetainyl-CoA:carnitine CoA-transferase CaiB-like acyl-CoA transferase</fullName>
    </submittedName>
</protein>
<evidence type="ECO:0000313" key="2">
    <source>
        <dbReference type="Proteomes" id="UP000292423"/>
    </source>
</evidence>
<reference evidence="1 2" key="1">
    <citation type="submission" date="2019-02" db="EMBL/GenBank/DDBJ databases">
        <title>Genomic Encyclopedia of Type Strains, Phase IV (KMG-IV): sequencing the most valuable type-strain genomes for metagenomic binning, comparative biology and taxonomic classification.</title>
        <authorList>
            <person name="Goeker M."/>
        </authorList>
    </citation>
    <scope>NUCLEOTIDE SEQUENCE [LARGE SCALE GENOMIC DNA]</scope>
    <source>
        <strain evidence="1 2">DSM 105135</strain>
    </source>
</reference>
<dbReference type="OrthoDB" id="9058532at2"/>
<dbReference type="Gene3D" id="3.40.50.10540">
    <property type="entry name" value="Crotonobetainyl-coa:carnitine coa-transferase, domain 1"/>
    <property type="match status" value="2"/>
</dbReference>
<name>A0A4Q7Z4I1_9GAMM</name>
<dbReference type="EMBL" id="SHKX01000012">
    <property type="protein sequence ID" value="RZU45292.1"/>
    <property type="molecule type" value="Genomic_DNA"/>
</dbReference>
<keyword evidence="2" id="KW-1185">Reference proteome</keyword>
<dbReference type="PANTHER" id="PTHR48228">
    <property type="entry name" value="SUCCINYL-COA--D-CITRAMALATE COA-TRANSFERASE"/>
    <property type="match status" value="1"/>
</dbReference>
<keyword evidence="1" id="KW-0808">Transferase</keyword>
<organism evidence="1 2">
    <name type="scientific">Fluviicoccus keumensis</name>
    <dbReference type="NCBI Taxonomy" id="1435465"/>
    <lineage>
        <taxon>Bacteria</taxon>
        <taxon>Pseudomonadati</taxon>
        <taxon>Pseudomonadota</taxon>
        <taxon>Gammaproteobacteria</taxon>
        <taxon>Moraxellales</taxon>
        <taxon>Moraxellaceae</taxon>
        <taxon>Fluviicoccus</taxon>
    </lineage>
</organism>
<sequence length="392" mass="42071">MTALAGLKVLDFTGLLPGPFGTRVLADMGAMVLRVEAPTRPDMVRIMPPFDSNGLSSCHASLNRNKSGIAIDLKTAEGIEIVRNLVKEYDIVVEQFRPGVMSRLGIGYEELKVINPKLIYCAITGYGQNGIYKNRAGHDLNYLAIAGIMDYTGRQDAGPLPLPIQAADITGGLYAVNGILAAVIHRMKTGEGQFVDVSLTDAAFSLQALTAPPALVGNDQPKPETDGLNGGSFYDCYRTSDSRFLSIAGLEPQFFSGFCMAIGQPELIPLGISKDPATVHQVKTAIRDIILQKTLAEWNTLFSAMDVCVEPVLTFAEACEHPQIKARNMVVDVPMANGETQRQIGCPVVFSATPVQYILSGGHLGAESDIVLQGQGYSTDQVADLKKRGVIA</sequence>
<dbReference type="AlphaFoldDB" id="A0A4Q7Z4I1"/>
<dbReference type="Pfam" id="PF02515">
    <property type="entry name" value="CoA_transf_3"/>
    <property type="match status" value="1"/>
</dbReference>
<accession>A0A4Q7Z4I1</accession>
<dbReference type="InterPro" id="IPR050509">
    <property type="entry name" value="CoA-transferase_III"/>
</dbReference>
<dbReference type="InterPro" id="IPR003673">
    <property type="entry name" value="CoA-Trfase_fam_III"/>
</dbReference>
<evidence type="ECO:0000313" key="1">
    <source>
        <dbReference type="EMBL" id="RZU45292.1"/>
    </source>
</evidence>
<proteinExistence type="predicted"/>
<dbReference type="Proteomes" id="UP000292423">
    <property type="component" value="Unassembled WGS sequence"/>
</dbReference>
<dbReference type="SUPFAM" id="SSF89796">
    <property type="entry name" value="CoA-transferase family III (CaiB/BaiF)"/>
    <property type="match status" value="1"/>
</dbReference>
<dbReference type="GO" id="GO:0016740">
    <property type="term" value="F:transferase activity"/>
    <property type="evidence" value="ECO:0007669"/>
    <property type="project" value="UniProtKB-KW"/>
</dbReference>
<comment type="caution">
    <text evidence="1">The sequence shown here is derived from an EMBL/GenBank/DDBJ whole genome shotgun (WGS) entry which is preliminary data.</text>
</comment>
<dbReference type="InterPro" id="IPR023606">
    <property type="entry name" value="CoA-Trfase_III_dom_1_sf"/>
</dbReference>
<gene>
    <name evidence="1" type="ORF">EV700_2111</name>
</gene>
<dbReference type="PANTHER" id="PTHR48228:SF5">
    <property type="entry name" value="ALPHA-METHYLACYL-COA RACEMASE"/>
    <property type="match status" value="1"/>
</dbReference>